<dbReference type="RefSeq" id="WP_092020630.1">
    <property type="nucleotide sequence ID" value="NZ_FOUE01000001.1"/>
</dbReference>
<dbReference type="AlphaFoldDB" id="A0A1I4M544"/>
<organism evidence="2 3">
    <name type="scientific">Marinobacter zhejiangensis</name>
    <dbReference type="NCBI Taxonomy" id="488535"/>
    <lineage>
        <taxon>Bacteria</taxon>
        <taxon>Pseudomonadati</taxon>
        <taxon>Pseudomonadota</taxon>
        <taxon>Gammaproteobacteria</taxon>
        <taxon>Pseudomonadales</taxon>
        <taxon>Marinobacteraceae</taxon>
        <taxon>Marinobacter</taxon>
    </lineage>
</organism>
<protein>
    <submittedName>
        <fullName evidence="2">Uncharacterized protein</fullName>
    </submittedName>
</protein>
<proteinExistence type="predicted"/>
<feature type="transmembrane region" description="Helical" evidence="1">
    <location>
        <begin position="50"/>
        <end position="68"/>
    </location>
</feature>
<sequence length="133" mass="14565">MNVRPRSITIISWFLIITSALSVVTFAVVYNNPDVVKLMEMNAMRLWLQYTLNVVGVVVSLGCGVLMLKGKSLGRMVYVGWALVSMVVGLLTTPAKLTLVPGLVFLVVILFFLFRPKANEFFSQHQGGAVSGS</sequence>
<keyword evidence="1" id="KW-0472">Membrane</keyword>
<dbReference type="Proteomes" id="UP000198519">
    <property type="component" value="Unassembled WGS sequence"/>
</dbReference>
<feature type="transmembrane region" description="Helical" evidence="1">
    <location>
        <begin position="7"/>
        <end position="30"/>
    </location>
</feature>
<name>A0A1I4M544_9GAMM</name>
<reference evidence="3" key="1">
    <citation type="submission" date="2016-10" db="EMBL/GenBank/DDBJ databases">
        <authorList>
            <person name="Varghese N."/>
            <person name="Submissions S."/>
        </authorList>
    </citation>
    <scope>NUCLEOTIDE SEQUENCE [LARGE SCALE GENOMIC DNA]</scope>
    <source>
        <strain evidence="3">CGMCC 1.7061</strain>
    </source>
</reference>
<evidence type="ECO:0000313" key="2">
    <source>
        <dbReference type="EMBL" id="SFL98478.1"/>
    </source>
</evidence>
<feature type="transmembrane region" description="Helical" evidence="1">
    <location>
        <begin position="97"/>
        <end position="114"/>
    </location>
</feature>
<evidence type="ECO:0000256" key="1">
    <source>
        <dbReference type="SAM" id="Phobius"/>
    </source>
</evidence>
<keyword evidence="1" id="KW-1133">Transmembrane helix</keyword>
<dbReference type="STRING" id="488535.SAMN04487963_0864"/>
<gene>
    <name evidence="2" type="ORF">SAMN04487963_0864</name>
</gene>
<keyword evidence="1" id="KW-0812">Transmembrane</keyword>
<accession>A0A1I4M544</accession>
<keyword evidence="3" id="KW-1185">Reference proteome</keyword>
<dbReference type="EMBL" id="FOUE01000001">
    <property type="protein sequence ID" value="SFL98478.1"/>
    <property type="molecule type" value="Genomic_DNA"/>
</dbReference>
<evidence type="ECO:0000313" key="3">
    <source>
        <dbReference type="Proteomes" id="UP000198519"/>
    </source>
</evidence>
<dbReference type="OrthoDB" id="8703156at2"/>
<feature type="transmembrane region" description="Helical" evidence="1">
    <location>
        <begin position="75"/>
        <end position="91"/>
    </location>
</feature>